<dbReference type="GO" id="GO:0009279">
    <property type="term" value="C:cell outer membrane"/>
    <property type="evidence" value="ECO:0007669"/>
    <property type="project" value="UniProtKB-SubCell"/>
</dbReference>
<dbReference type="Gene3D" id="3.30.1330.60">
    <property type="entry name" value="OmpA-like domain"/>
    <property type="match status" value="1"/>
</dbReference>
<evidence type="ECO:0000256" key="4">
    <source>
        <dbReference type="PROSITE-ProRule" id="PRU00473"/>
    </source>
</evidence>
<evidence type="ECO:0000256" key="3">
    <source>
        <dbReference type="ARBA" id="ARBA00023237"/>
    </source>
</evidence>
<evidence type="ECO:0000256" key="1">
    <source>
        <dbReference type="ARBA" id="ARBA00004442"/>
    </source>
</evidence>
<evidence type="ECO:0000256" key="5">
    <source>
        <dbReference type="SAM" id="MobiDB-lite"/>
    </source>
</evidence>
<dbReference type="PRINTS" id="PR01021">
    <property type="entry name" value="OMPADOMAIN"/>
</dbReference>
<keyword evidence="3" id="KW-0998">Cell outer membrane</keyword>
<dbReference type="CDD" id="cd07185">
    <property type="entry name" value="OmpA_C-like"/>
    <property type="match status" value="1"/>
</dbReference>
<comment type="caution">
    <text evidence="8">The sequence shown here is derived from an EMBL/GenBank/DDBJ whole genome shotgun (WGS) entry which is preliminary data.</text>
</comment>
<dbReference type="Pfam" id="PF00691">
    <property type="entry name" value="OmpA"/>
    <property type="match status" value="1"/>
</dbReference>
<feature type="region of interest" description="Disordered" evidence="5">
    <location>
        <begin position="24"/>
        <end position="59"/>
    </location>
</feature>
<feature type="signal peptide" evidence="6">
    <location>
        <begin position="1"/>
        <end position="25"/>
    </location>
</feature>
<dbReference type="PROSITE" id="PS51123">
    <property type="entry name" value="OMPA_2"/>
    <property type="match status" value="1"/>
</dbReference>
<dbReference type="PROSITE" id="PS51257">
    <property type="entry name" value="PROKAR_LIPOPROTEIN"/>
    <property type="match status" value="1"/>
</dbReference>
<dbReference type="EMBL" id="JACHHH010000011">
    <property type="protein sequence ID" value="MBB6042064.1"/>
    <property type="molecule type" value="Genomic_DNA"/>
</dbReference>
<evidence type="ECO:0000313" key="9">
    <source>
        <dbReference type="Proteomes" id="UP000522163"/>
    </source>
</evidence>
<keyword evidence="2 4" id="KW-0472">Membrane</keyword>
<feature type="chain" id="PRO_5031066706" evidence="6">
    <location>
        <begin position="26"/>
        <end position="414"/>
    </location>
</feature>
<organism evidence="8 9">
    <name type="scientific">Oribacterium sinus</name>
    <dbReference type="NCBI Taxonomy" id="237576"/>
    <lineage>
        <taxon>Bacteria</taxon>
        <taxon>Bacillati</taxon>
        <taxon>Bacillota</taxon>
        <taxon>Clostridia</taxon>
        <taxon>Lachnospirales</taxon>
        <taxon>Lachnospiraceae</taxon>
        <taxon>Oribacterium</taxon>
    </lineage>
</organism>
<feature type="domain" description="OmpA-like" evidence="7">
    <location>
        <begin position="299"/>
        <end position="414"/>
    </location>
</feature>
<dbReference type="InterPro" id="IPR006664">
    <property type="entry name" value="OMP_bac"/>
</dbReference>
<evidence type="ECO:0000256" key="6">
    <source>
        <dbReference type="SAM" id="SignalP"/>
    </source>
</evidence>
<evidence type="ECO:0000256" key="2">
    <source>
        <dbReference type="ARBA" id="ARBA00023136"/>
    </source>
</evidence>
<comment type="subcellular location">
    <subcellularLocation>
        <location evidence="1">Cell outer membrane</location>
    </subcellularLocation>
</comment>
<dbReference type="GeneID" id="85015581"/>
<dbReference type="PANTHER" id="PTHR30329:SF21">
    <property type="entry name" value="LIPOPROTEIN YIAD-RELATED"/>
    <property type="match status" value="1"/>
</dbReference>
<dbReference type="AlphaFoldDB" id="A0A7W9W3J6"/>
<dbReference type="RefSeq" id="WP_183684583.1">
    <property type="nucleotide sequence ID" value="NZ_JACHHH010000011.1"/>
</dbReference>
<gene>
    <name evidence="8" type="ORF">HNQ46_002059</name>
</gene>
<keyword evidence="6" id="KW-0732">Signal</keyword>
<feature type="compositionally biased region" description="Acidic residues" evidence="5">
    <location>
        <begin position="45"/>
        <end position="54"/>
    </location>
</feature>
<sequence>MKKKIYPIIALSFAIMMSACGGKKAAEPSSVEKEETEKETKEETEKETEEETEKEEASDAKDLIVPGYALGEIPAIPAVEINGLGIFENPAAKITMDKTEALSSVPGITVTPVKLENDQIFRGNSVMQLGEGGAGQMSADGLTVQTDGNGAGQYVDAERGLTIQRNTDGSGQYVDEQKGITLQVNSDGTGQYSDDGQDITLQVSEGGNGIFTDTKKDITMMVSDYSTSYTQGSIDIDVKPDGSGSYYNSETGLTIKNDGQGKAVISLGYDEKTVDAKPLEKPTKLPKLSMVPAVPSLEANSLLITLDSGVLFDVDKYDIRPDAEKILNDLATVLKEAGITAFQIDGHTDSMDTDEHNQVLSENRANAVKTYLASQGVTAEITTHGYGESRPVATNDTAEGRQQNRRVEIIVPTA</sequence>
<accession>A0A7W9W3J6</accession>
<dbReference type="InterPro" id="IPR006665">
    <property type="entry name" value="OmpA-like"/>
</dbReference>
<name>A0A7W9W3J6_9FIRM</name>
<evidence type="ECO:0000313" key="8">
    <source>
        <dbReference type="EMBL" id="MBB6042064.1"/>
    </source>
</evidence>
<protein>
    <submittedName>
        <fullName evidence="8">Outer membrane protein OmpA-like peptidoglycan-associated protein</fullName>
    </submittedName>
</protein>
<dbReference type="Proteomes" id="UP000522163">
    <property type="component" value="Unassembled WGS sequence"/>
</dbReference>
<reference evidence="8 9" key="1">
    <citation type="submission" date="2020-08" db="EMBL/GenBank/DDBJ databases">
        <title>Genomic Encyclopedia of Type Strains, Phase IV (KMG-IV): sequencing the most valuable type-strain genomes for metagenomic binning, comparative biology and taxonomic classification.</title>
        <authorList>
            <person name="Goeker M."/>
        </authorList>
    </citation>
    <scope>NUCLEOTIDE SEQUENCE [LARGE SCALE GENOMIC DNA]</scope>
    <source>
        <strain evidence="8 9">DSM 17245</strain>
    </source>
</reference>
<dbReference type="PANTHER" id="PTHR30329">
    <property type="entry name" value="STATOR ELEMENT OF FLAGELLAR MOTOR COMPLEX"/>
    <property type="match status" value="1"/>
</dbReference>
<dbReference type="SUPFAM" id="SSF103088">
    <property type="entry name" value="OmpA-like"/>
    <property type="match status" value="1"/>
</dbReference>
<feature type="compositionally biased region" description="Basic and acidic residues" evidence="5">
    <location>
        <begin position="24"/>
        <end position="44"/>
    </location>
</feature>
<evidence type="ECO:0000259" key="7">
    <source>
        <dbReference type="PROSITE" id="PS51123"/>
    </source>
</evidence>
<proteinExistence type="predicted"/>
<dbReference type="InterPro" id="IPR050330">
    <property type="entry name" value="Bact_OuterMem_StrucFunc"/>
</dbReference>
<dbReference type="InterPro" id="IPR036737">
    <property type="entry name" value="OmpA-like_sf"/>
</dbReference>